<accession>A0A1U9YWX7</accession>
<dbReference type="Pfam" id="PF00005">
    <property type="entry name" value="ABC_tran"/>
    <property type="match status" value="2"/>
</dbReference>
<sequence>MTQSNEEIVLEIKNLTTEFPGREQNFRAVDDVSIELHAGKTLCVVGESGSGKSVMSRSILQIVDKPGRIAGGQILLHRHRTAKGSGEEEVIDLVQLDPKSQAIRNIRGRDIAMIFQEPMSSLSPVHRIGDQIGEAIRLHENVSKKEARERTLELLRKVEIPRPETAIDAYPFEYSGGMRQRAMIAMALACNPSVLIADEPTTALDVTIQAEILALIRSLQKSSNMAVLFITHDMGVVAEIADEIAVMRFGKVVERGDVHAIFENPQHDYTKRLLSAVRELDNPSQRRLAMRESRPVGAPCLVSDGIRKEFYYNHGFLGRKRGSIVGVDTASLELRTGENLGIVGESGSGKTTLGRCLQRVYNVTDGRVLYTNAEGRTTDLAPLGDNQLKPYWRDIRTVFQDPFASLNPRMTVGQIIAEPLVVEGKLTTAQIRDRVMELLKLVGLPTLAYSRFPHAFSGGQRQRISIARAIAPNPRIIIADEATSALDVSLRTQILDLLLDLQDKLHLSYILISHDIAVIRYFCDRLAVMYKGRIVETGDTEEVCTNPQHDYTKALLSAVPSADPRRRGMAQRFRYQEAN</sequence>
<protein>
    <submittedName>
        <fullName evidence="11">Glutathione import ATP-binding protein GsiA</fullName>
        <ecNumber evidence="11">3.6.3.-</ecNumber>
    </submittedName>
</protein>
<feature type="domain" description="ABC transporter" evidence="10">
    <location>
        <begin position="10"/>
        <end position="274"/>
    </location>
</feature>
<keyword evidence="11" id="KW-0378">Hydrolase</keyword>
<evidence type="ECO:0000256" key="8">
    <source>
        <dbReference type="ARBA" id="ARBA00022967"/>
    </source>
</evidence>
<dbReference type="Gene3D" id="3.40.50.300">
    <property type="entry name" value="P-loop containing nucleotide triphosphate hydrolases"/>
    <property type="match status" value="2"/>
</dbReference>
<keyword evidence="5" id="KW-0997">Cell inner membrane</keyword>
<dbReference type="CDD" id="cd03257">
    <property type="entry name" value="ABC_NikE_OppD_transporters"/>
    <property type="match status" value="2"/>
</dbReference>
<dbReference type="EC" id="3.6.3.-" evidence="11"/>
<proteinExistence type="inferred from homology"/>
<dbReference type="SMART" id="SM00382">
    <property type="entry name" value="AAA"/>
    <property type="match status" value="2"/>
</dbReference>
<keyword evidence="3" id="KW-0813">Transport</keyword>
<dbReference type="KEGG" id="mmed:Mame_00553"/>
<dbReference type="Proteomes" id="UP000191135">
    <property type="component" value="Chromosome"/>
</dbReference>
<organism evidence="11 12">
    <name type="scientific">Martelella mediterranea DSM 17316</name>
    <dbReference type="NCBI Taxonomy" id="1122214"/>
    <lineage>
        <taxon>Bacteria</taxon>
        <taxon>Pseudomonadati</taxon>
        <taxon>Pseudomonadota</taxon>
        <taxon>Alphaproteobacteria</taxon>
        <taxon>Hyphomicrobiales</taxon>
        <taxon>Aurantimonadaceae</taxon>
        <taxon>Martelella</taxon>
    </lineage>
</organism>
<dbReference type="NCBIfam" id="NF007739">
    <property type="entry name" value="PRK10419.1"/>
    <property type="match status" value="2"/>
</dbReference>
<evidence type="ECO:0000256" key="6">
    <source>
        <dbReference type="ARBA" id="ARBA00022741"/>
    </source>
</evidence>
<dbReference type="GO" id="GO:0005886">
    <property type="term" value="C:plasma membrane"/>
    <property type="evidence" value="ECO:0007669"/>
    <property type="project" value="UniProtKB-SubCell"/>
</dbReference>
<name>A0A1U9YWX7_9HYPH</name>
<keyword evidence="9" id="KW-0472">Membrane</keyword>
<evidence type="ECO:0000313" key="12">
    <source>
        <dbReference type="Proteomes" id="UP000191135"/>
    </source>
</evidence>
<evidence type="ECO:0000256" key="5">
    <source>
        <dbReference type="ARBA" id="ARBA00022519"/>
    </source>
</evidence>
<keyword evidence="4" id="KW-1003">Cell membrane</keyword>
<comment type="similarity">
    <text evidence="2">Belongs to the ABC transporter superfamily.</text>
</comment>
<dbReference type="PANTHER" id="PTHR43297:SF14">
    <property type="entry name" value="ATPASE AAA-TYPE CORE DOMAIN-CONTAINING PROTEIN"/>
    <property type="match status" value="1"/>
</dbReference>
<evidence type="ECO:0000256" key="3">
    <source>
        <dbReference type="ARBA" id="ARBA00022448"/>
    </source>
</evidence>
<dbReference type="InterPro" id="IPR003593">
    <property type="entry name" value="AAA+_ATPase"/>
</dbReference>
<dbReference type="PROSITE" id="PS50893">
    <property type="entry name" value="ABC_TRANSPORTER_2"/>
    <property type="match status" value="2"/>
</dbReference>
<feature type="domain" description="ABC transporter" evidence="10">
    <location>
        <begin position="306"/>
        <end position="556"/>
    </location>
</feature>
<evidence type="ECO:0000256" key="7">
    <source>
        <dbReference type="ARBA" id="ARBA00022840"/>
    </source>
</evidence>
<dbReference type="EMBL" id="CP020330">
    <property type="protein sequence ID" value="AQZ49936.1"/>
    <property type="molecule type" value="Genomic_DNA"/>
</dbReference>
<dbReference type="FunFam" id="3.40.50.300:FF:000016">
    <property type="entry name" value="Oligopeptide ABC transporter ATP-binding component"/>
    <property type="match status" value="1"/>
</dbReference>
<evidence type="ECO:0000256" key="4">
    <source>
        <dbReference type="ARBA" id="ARBA00022475"/>
    </source>
</evidence>
<dbReference type="InterPro" id="IPR003439">
    <property type="entry name" value="ABC_transporter-like_ATP-bd"/>
</dbReference>
<dbReference type="GO" id="GO:0016887">
    <property type="term" value="F:ATP hydrolysis activity"/>
    <property type="evidence" value="ECO:0007669"/>
    <property type="project" value="InterPro"/>
</dbReference>
<dbReference type="NCBIfam" id="NF008453">
    <property type="entry name" value="PRK11308.1"/>
    <property type="match status" value="2"/>
</dbReference>
<dbReference type="GO" id="GO:0055085">
    <property type="term" value="P:transmembrane transport"/>
    <property type="evidence" value="ECO:0007669"/>
    <property type="project" value="UniProtKB-ARBA"/>
</dbReference>
<evidence type="ECO:0000256" key="2">
    <source>
        <dbReference type="ARBA" id="ARBA00005417"/>
    </source>
</evidence>
<dbReference type="InterPro" id="IPR013563">
    <property type="entry name" value="Oligopep_ABC_C"/>
</dbReference>
<dbReference type="InterPro" id="IPR027417">
    <property type="entry name" value="P-loop_NTPase"/>
</dbReference>
<dbReference type="eggNOG" id="COG4172">
    <property type="taxonomic scope" value="Bacteria"/>
</dbReference>
<comment type="subcellular location">
    <subcellularLocation>
        <location evidence="1">Cell inner membrane</location>
        <topology evidence="1">Peripheral membrane protein</topology>
    </subcellularLocation>
</comment>
<gene>
    <name evidence="11" type="primary">gsiA_5</name>
    <name evidence="11" type="ORF">Mame_00553</name>
</gene>
<keyword evidence="8" id="KW-1278">Translocase</keyword>
<dbReference type="GO" id="GO:0015833">
    <property type="term" value="P:peptide transport"/>
    <property type="evidence" value="ECO:0007669"/>
    <property type="project" value="InterPro"/>
</dbReference>
<dbReference type="InterPro" id="IPR050388">
    <property type="entry name" value="ABC_Ni/Peptide_Import"/>
</dbReference>
<dbReference type="AlphaFoldDB" id="A0A1U9YWX7"/>
<dbReference type="PROSITE" id="PS00211">
    <property type="entry name" value="ABC_TRANSPORTER_1"/>
    <property type="match status" value="2"/>
</dbReference>
<reference evidence="11 12" key="1">
    <citation type="submission" date="2017-03" db="EMBL/GenBank/DDBJ databases">
        <title>Foreign affairs: Plasmid Transfer between Roseobacters and Rhizobia.</title>
        <authorList>
            <person name="Bartling P."/>
            <person name="Bunk B."/>
            <person name="Overmann J."/>
            <person name="Brinkmann H."/>
            <person name="Petersen J."/>
        </authorList>
    </citation>
    <scope>NUCLEOTIDE SEQUENCE [LARGE SCALE GENOMIC DNA]</scope>
    <source>
        <strain evidence="11 12">MACL11</strain>
    </source>
</reference>
<dbReference type="OrthoDB" id="9802264at2"/>
<evidence type="ECO:0000259" key="10">
    <source>
        <dbReference type="PROSITE" id="PS50893"/>
    </source>
</evidence>
<dbReference type="PANTHER" id="PTHR43297">
    <property type="entry name" value="OLIGOPEPTIDE TRANSPORT ATP-BINDING PROTEIN APPD"/>
    <property type="match status" value="1"/>
</dbReference>
<dbReference type="RefSeq" id="WP_018066247.1">
    <property type="nucleotide sequence ID" value="NZ_AQWH01000021.1"/>
</dbReference>
<evidence type="ECO:0000313" key="11">
    <source>
        <dbReference type="EMBL" id="AQZ49936.1"/>
    </source>
</evidence>
<evidence type="ECO:0000256" key="1">
    <source>
        <dbReference type="ARBA" id="ARBA00004417"/>
    </source>
</evidence>
<dbReference type="GO" id="GO:0005524">
    <property type="term" value="F:ATP binding"/>
    <property type="evidence" value="ECO:0007669"/>
    <property type="project" value="UniProtKB-KW"/>
</dbReference>
<dbReference type="Pfam" id="PF08352">
    <property type="entry name" value="oligo_HPY"/>
    <property type="match status" value="2"/>
</dbReference>
<evidence type="ECO:0000256" key="9">
    <source>
        <dbReference type="ARBA" id="ARBA00023136"/>
    </source>
</evidence>
<keyword evidence="12" id="KW-1185">Reference proteome</keyword>
<dbReference type="InterPro" id="IPR017871">
    <property type="entry name" value="ABC_transporter-like_CS"/>
</dbReference>
<keyword evidence="7 11" id="KW-0067">ATP-binding</keyword>
<dbReference type="STRING" id="1122214.Mame_00553"/>
<keyword evidence="6" id="KW-0547">Nucleotide-binding</keyword>
<dbReference type="SUPFAM" id="SSF52540">
    <property type="entry name" value="P-loop containing nucleoside triphosphate hydrolases"/>
    <property type="match status" value="2"/>
</dbReference>